<feature type="chain" id="PRO_5015186639" evidence="1">
    <location>
        <begin position="23"/>
        <end position="181"/>
    </location>
</feature>
<dbReference type="EMBL" id="PYEP01000006">
    <property type="protein sequence ID" value="PSN06782.1"/>
    <property type="molecule type" value="Genomic_DNA"/>
</dbReference>
<dbReference type="Gene3D" id="2.40.160.10">
    <property type="entry name" value="Porin"/>
    <property type="match status" value="1"/>
</dbReference>
<dbReference type="InterPro" id="IPR009998">
    <property type="entry name" value="YfaZ"/>
</dbReference>
<dbReference type="AlphaFoldDB" id="A0A2P8VGZ8"/>
<keyword evidence="1" id="KW-0732">Signal</keyword>
<proteinExistence type="predicted"/>
<dbReference type="STRING" id="1388748.GCA_000463155_00588"/>
<comment type="caution">
    <text evidence="2">The sequence shown here is derived from an EMBL/GenBank/DDBJ whole genome shotgun (WGS) entry which is preliminary data.</text>
</comment>
<name>A0A2P8VGZ8_9ENTR</name>
<dbReference type="SUPFAM" id="SSF56925">
    <property type="entry name" value="OMPA-like"/>
    <property type="match status" value="1"/>
</dbReference>
<feature type="signal peptide" evidence="1">
    <location>
        <begin position="1"/>
        <end position="22"/>
    </location>
</feature>
<dbReference type="Proteomes" id="UP000240212">
    <property type="component" value="Unassembled WGS sequence"/>
</dbReference>
<dbReference type="Pfam" id="PF07437">
    <property type="entry name" value="YfaZ"/>
    <property type="match status" value="1"/>
</dbReference>
<accession>A0A2P8VGZ8</accession>
<gene>
    <name evidence="2" type="ORF">C7G83_14335</name>
</gene>
<evidence type="ECO:0000256" key="1">
    <source>
        <dbReference type="SAM" id="SignalP"/>
    </source>
</evidence>
<dbReference type="InterPro" id="IPR011250">
    <property type="entry name" value="OMP/PagP_B-barrel"/>
</dbReference>
<keyword evidence="3" id="KW-1185">Reference proteome</keyword>
<evidence type="ECO:0000313" key="3">
    <source>
        <dbReference type="Proteomes" id="UP000240212"/>
    </source>
</evidence>
<dbReference type="RefSeq" id="WP_106877734.1">
    <property type="nucleotide sequence ID" value="NZ_PYEP01000006.1"/>
</dbReference>
<evidence type="ECO:0000313" key="2">
    <source>
        <dbReference type="EMBL" id="PSN06782.1"/>
    </source>
</evidence>
<sequence length="181" mass="19271">MLKKVITLSALSLVVMSGAAQAIEGSVDVSRKSTNLELGLGSNTPGLFLNGNWLRSNDDGKAFGLGLGYNVDAGALRVSPTVKALYTHPENGKDGYATAVGAGAHYALNDMWGVYGEYYYAPEAFNSNLANYKEIGGGLSFTPVSLVNLRAGYQYIEMKNQDGRKDNVLVDGFTLGGSLRF</sequence>
<reference evidence="2 3" key="1">
    <citation type="submission" date="2018-03" db="EMBL/GenBank/DDBJ databases">
        <title>Draft genome sequence of the first documented clinical Siccibacter turicensis isolate in Austria.</title>
        <authorList>
            <person name="Lepuschitz S."/>
            <person name="Pekard-Amenitsch S."/>
            <person name="Haunold R."/>
            <person name="Schill S."/>
            <person name="Mach R."/>
            <person name="Allerberger F."/>
            <person name="Ruppitsch W."/>
            <person name="Forsythe S.J."/>
        </authorList>
    </citation>
    <scope>NUCLEOTIDE SEQUENCE [LARGE SCALE GENOMIC DNA]</scope>
    <source>
        <strain evidence="2 3">6100069499-17</strain>
    </source>
</reference>
<dbReference type="InterPro" id="IPR023614">
    <property type="entry name" value="Porin_dom_sf"/>
</dbReference>
<protein>
    <submittedName>
        <fullName evidence="2">Porin</fullName>
    </submittedName>
</protein>
<dbReference type="OrthoDB" id="6506259at2"/>
<organism evidence="2 3">
    <name type="scientific">Siccibacter turicensis</name>
    <dbReference type="NCBI Taxonomy" id="357233"/>
    <lineage>
        <taxon>Bacteria</taxon>
        <taxon>Pseudomonadati</taxon>
        <taxon>Pseudomonadota</taxon>
        <taxon>Gammaproteobacteria</taxon>
        <taxon>Enterobacterales</taxon>
        <taxon>Enterobacteriaceae</taxon>
        <taxon>Siccibacter</taxon>
    </lineage>
</organism>